<name>A0A2G9TM33_TELCI</name>
<dbReference type="SUPFAM" id="SSF54236">
    <property type="entry name" value="Ubiquitin-like"/>
    <property type="match status" value="1"/>
</dbReference>
<evidence type="ECO:0008006" key="3">
    <source>
        <dbReference type="Google" id="ProtNLM"/>
    </source>
</evidence>
<dbReference type="Proteomes" id="UP000230423">
    <property type="component" value="Unassembled WGS sequence"/>
</dbReference>
<evidence type="ECO:0000313" key="1">
    <source>
        <dbReference type="EMBL" id="PIO59053.1"/>
    </source>
</evidence>
<evidence type="ECO:0000313" key="2">
    <source>
        <dbReference type="Proteomes" id="UP000230423"/>
    </source>
</evidence>
<sequence>RQGPRSDSLAGAVCMFTDYLSIQVKLLRRINAAVKTVTGKTIISDVDASDTIGDMKAKTQDKKEVGWIVSV</sequence>
<gene>
    <name evidence="1" type="ORF">TELCIR_19496</name>
</gene>
<dbReference type="Gene3D" id="3.10.20.90">
    <property type="entry name" value="Phosphatidylinositol 3-kinase Catalytic Subunit, Chain A, domain 1"/>
    <property type="match status" value="1"/>
</dbReference>
<keyword evidence="2" id="KW-1185">Reference proteome</keyword>
<reference evidence="1 2" key="1">
    <citation type="submission" date="2015-09" db="EMBL/GenBank/DDBJ databases">
        <title>Draft genome of the parasitic nematode Teladorsagia circumcincta isolate WARC Sus (inbred).</title>
        <authorList>
            <person name="Mitreva M."/>
        </authorList>
    </citation>
    <scope>NUCLEOTIDE SEQUENCE [LARGE SCALE GENOMIC DNA]</scope>
    <source>
        <strain evidence="1 2">S</strain>
    </source>
</reference>
<dbReference type="EMBL" id="KZ358976">
    <property type="protein sequence ID" value="PIO59053.1"/>
    <property type="molecule type" value="Genomic_DNA"/>
</dbReference>
<proteinExistence type="predicted"/>
<organism evidence="1 2">
    <name type="scientific">Teladorsagia circumcincta</name>
    <name type="common">Brown stomach worm</name>
    <name type="synonym">Ostertagia circumcincta</name>
    <dbReference type="NCBI Taxonomy" id="45464"/>
    <lineage>
        <taxon>Eukaryota</taxon>
        <taxon>Metazoa</taxon>
        <taxon>Ecdysozoa</taxon>
        <taxon>Nematoda</taxon>
        <taxon>Chromadorea</taxon>
        <taxon>Rhabditida</taxon>
        <taxon>Rhabditina</taxon>
        <taxon>Rhabditomorpha</taxon>
        <taxon>Strongyloidea</taxon>
        <taxon>Trichostrongylidae</taxon>
        <taxon>Teladorsagia</taxon>
    </lineage>
</organism>
<dbReference type="AlphaFoldDB" id="A0A2G9TM33"/>
<dbReference type="InterPro" id="IPR029071">
    <property type="entry name" value="Ubiquitin-like_domsf"/>
</dbReference>
<feature type="non-terminal residue" evidence="1">
    <location>
        <position position="1"/>
    </location>
</feature>
<dbReference type="OrthoDB" id="428577at2759"/>
<accession>A0A2G9TM33</accession>
<protein>
    <recommendedName>
        <fullName evidence="3">Ubiquitin-like domain-containing protein</fullName>
    </recommendedName>
</protein>